<keyword evidence="4" id="KW-1185">Reference proteome</keyword>
<accession>A0A1I0N2L0</accession>
<evidence type="ECO:0000313" key="4">
    <source>
        <dbReference type="Proteomes" id="UP000199650"/>
    </source>
</evidence>
<feature type="signal peptide" evidence="1">
    <location>
        <begin position="1"/>
        <end position="19"/>
    </location>
</feature>
<evidence type="ECO:0000256" key="1">
    <source>
        <dbReference type="SAM" id="SignalP"/>
    </source>
</evidence>
<organism evidence="3 4">
    <name type="scientific">Aliiroseovarius sediminilitoris</name>
    <dbReference type="NCBI Taxonomy" id="1173584"/>
    <lineage>
        <taxon>Bacteria</taxon>
        <taxon>Pseudomonadati</taxon>
        <taxon>Pseudomonadota</taxon>
        <taxon>Alphaproteobacteria</taxon>
        <taxon>Rhodobacterales</taxon>
        <taxon>Paracoccaceae</taxon>
        <taxon>Aliiroseovarius</taxon>
    </lineage>
</organism>
<sequence>MYRIMSFRTVILAALVALAAFVSPGFSGNGLPPTAEEVVKIDVLPGWRNGQGQHVAALRIRLAEGWKTYWRAPGEAGIPPRLNWQGSKNLAAVQFHWPVPEVFDISGIRTIGYANELVLPMTLVPKTAGQPISLTGNVNLGVCLDVCMPMDAKISVELPAHGSGLAAPIKQALRERPDTAQEAGLQRAVCKVEPAKGGLRVTVKIEMPQIGPNEVVVVETANPSVWVSERATMRQGGALTTVADLVHNSGTPFALNRSDLRMTVLAAGRGVDIRGCTGS</sequence>
<dbReference type="STRING" id="1173584.SAMN05444851_0502"/>
<dbReference type="AlphaFoldDB" id="A0A1I0N2L0"/>
<name>A0A1I0N2L0_9RHOB</name>
<feature type="domain" description="Thiol:disulfide interchange protein DsbD N-terminal" evidence="2">
    <location>
        <begin position="51"/>
        <end position="155"/>
    </location>
</feature>
<proteinExistence type="predicted"/>
<evidence type="ECO:0000259" key="2">
    <source>
        <dbReference type="Pfam" id="PF11412"/>
    </source>
</evidence>
<protein>
    <submittedName>
        <fullName evidence="3">Disulphide bond corrector protein DsbC</fullName>
    </submittedName>
</protein>
<dbReference type="EMBL" id="FOJB01000001">
    <property type="protein sequence ID" value="SEV94977.1"/>
    <property type="molecule type" value="Genomic_DNA"/>
</dbReference>
<gene>
    <name evidence="3" type="ORF">SAMN05444851_0502</name>
</gene>
<dbReference type="Pfam" id="PF11412">
    <property type="entry name" value="DsbD_N"/>
    <property type="match status" value="1"/>
</dbReference>
<dbReference type="Proteomes" id="UP000199650">
    <property type="component" value="Unassembled WGS sequence"/>
</dbReference>
<feature type="chain" id="PRO_5011560239" evidence="1">
    <location>
        <begin position="20"/>
        <end position="279"/>
    </location>
</feature>
<reference evidence="3 4" key="1">
    <citation type="submission" date="2016-10" db="EMBL/GenBank/DDBJ databases">
        <authorList>
            <person name="de Groot N.N."/>
        </authorList>
    </citation>
    <scope>NUCLEOTIDE SEQUENCE [LARGE SCALE GENOMIC DNA]</scope>
    <source>
        <strain evidence="3 4">DSM 29439</strain>
    </source>
</reference>
<evidence type="ECO:0000313" key="3">
    <source>
        <dbReference type="EMBL" id="SEV94977.1"/>
    </source>
</evidence>
<keyword evidence="1" id="KW-0732">Signal</keyword>
<dbReference type="InterPro" id="IPR028250">
    <property type="entry name" value="DsbDN"/>
</dbReference>